<dbReference type="Proteomes" id="UP000005317">
    <property type="component" value="Unassembled WGS sequence"/>
</dbReference>
<keyword evidence="2" id="KW-1185">Reference proteome</keyword>
<organism evidence="1 2">
    <name type="scientific">Thiothrix nivea (strain ATCC 35100 / DSM 5205 / JP2)</name>
    <dbReference type="NCBI Taxonomy" id="870187"/>
    <lineage>
        <taxon>Bacteria</taxon>
        <taxon>Pseudomonadati</taxon>
        <taxon>Pseudomonadota</taxon>
        <taxon>Gammaproteobacteria</taxon>
        <taxon>Thiotrichales</taxon>
        <taxon>Thiotrichaceae</taxon>
        <taxon>Thiothrix</taxon>
    </lineage>
</organism>
<protein>
    <submittedName>
        <fullName evidence="1">Uncharacterized protein</fullName>
    </submittedName>
</protein>
<dbReference type="OrthoDB" id="7063921at2"/>
<gene>
    <name evidence="1" type="ORF">Thini_3437</name>
</gene>
<dbReference type="RefSeq" id="WP_002709843.1">
    <property type="nucleotide sequence ID" value="NZ_JH651384.1"/>
</dbReference>
<dbReference type="AlphaFoldDB" id="A0A656HKZ6"/>
<dbReference type="EMBL" id="JH651384">
    <property type="protein sequence ID" value="EIJ35949.1"/>
    <property type="molecule type" value="Genomic_DNA"/>
</dbReference>
<accession>A0A656HKZ6</accession>
<sequence>MKHKFFKIPVVNPENAESDLNAFCNQHSVSNLDKHFVTEGANSFWAVCVTWFDL</sequence>
<name>A0A656HKZ6_THINJ</name>
<evidence type="ECO:0000313" key="2">
    <source>
        <dbReference type="Proteomes" id="UP000005317"/>
    </source>
</evidence>
<proteinExistence type="predicted"/>
<evidence type="ECO:0000313" key="1">
    <source>
        <dbReference type="EMBL" id="EIJ35949.1"/>
    </source>
</evidence>
<reference evidence="2" key="1">
    <citation type="journal article" date="2011" name="Stand. Genomic Sci.">
        <title>Genome sequence of the filamentous, gliding Thiothrix nivea neotype strain (JP2(T)).</title>
        <authorList>
            <person name="Lapidus A."/>
            <person name="Nolan M."/>
            <person name="Lucas S."/>
            <person name="Glavina Del Rio T."/>
            <person name="Tice H."/>
            <person name="Cheng J.F."/>
            <person name="Tapia R."/>
            <person name="Han C."/>
            <person name="Goodwin L."/>
            <person name="Pitluck S."/>
            <person name="Liolios K."/>
            <person name="Pagani I."/>
            <person name="Ivanova N."/>
            <person name="Huntemann M."/>
            <person name="Mavromatis K."/>
            <person name="Mikhailova N."/>
            <person name="Pati A."/>
            <person name="Chen A."/>
            <person name="Palaniappan K."/>
            <person name="Land M."/>
            <person name="Brambilla E.M."/>
            <person name="Rohde M."/>
            <person name="Abt B."/>
            <person name="Verbarg S."/>
            <person name="Goker M."/>
            <person name="Bristow J."/>
            <person name="Eisen J.A."/>
            <person name="Markowitz V."/>
            <person name="Hugenholtz P."/>
            <person name="Kyrpides N.C."/>
            <person name="Klenk H.P."/>
            <person name="Woyke T."/>
        </authorList>
    </citation>
    <scope>NUCLEOTIDE SEQUENCE [LARGE SCALE GENOMIC DNA]</scope>
    <source>
        <strain evidence="2">ATCC 35100 / DSM 5205 / JP2</strain>
    </source>
</reference>